<sequence length="77" mass="8487">MNELLEILGDLHPEVDFTTATNLVDGGILDSFDIVSLISEINEEFDVTIGAAELTPENFNSAEAIYELIKTKLDDED</sequence>
<dbReference type="SUPFAM" id="SSF47336">
    <property type="entry name" value="ACP-like"/>
    <property type="match status" value="1"/>
</dbReference>
<dbReference type="Proteomes" id="UP000224317">
    <property type="component" value="Unassembled WGS sequence"/>
</dbReference>
<organism evidence="2 5">
    <name type="scientific">Pseudobutyrivibrio ruminis</name>
    <dbReference type="NCBI Taxonomy" id="46206"/>
    <lineage>
        <taxon>Bacteria</taxon>
        <taxon>Bacillati</taxon>
        <taxon>Bacillota</taxon>
        <taxon>Clostridia</taxon>
        <taxon>Lachnospirales</taxon>
        <taxon>Lachnospiraceae</taxon>
        <taxon>Pseudobutyrivibrio</taxon>
    </lineage>
</organism>
<proteinExistence type="predicted"/>
<accession>A0A2G3DUM2</accession>
<dbReference type="STRING" id="46206.SAMN02910377_00316"/>
<dbReference type="InterPro" id="IPR036736">
    <property type="entry name" value="ACP-like_sf"/>
</dbReference>
<reference evidence="2" key="1">
    <citation type="submission" date="2017-10" db="EMBL/GenBank/DDBJ databases">
        <title>Resolving the taxonomy of Roseburia spp., Eubacterium rectale and Agathobacter spp. through phylogenomic analysis.</title>
        <authorList>
            <person name="Sheridan P.O."/>
            <person name="Walker A.W."/>
            <person name="Duncan S.H."/>
            <person name="Scott K.P."/>
            <person name="Toole P.W.O."/>
            <person name="Luis P."/>
            <person name="Flint H.J."/>
        </authorList>
    </citation>
    <scope>NUCLEOTIDE SEQUENCE [LARGE SCALE GENOMIC DNA]</scope>
    <source>
        <strain evidence="3">JK10</strain>
        <strain evidence="2">JK626</strain>
    </source>
</reference>
<dbReference type="Pfam" id="PF00550">
    <property type="entry name" value="PP-binding"/>
    <property type="match status" value="1"/>
</dbReference>
<dbReference type="RefSeq" id="WP_090150210.1">
    <property type="nucleotide sequence ID" value="NZ_PDYF01000013.1"/>
</dbReference>
<reference evidence="2" key="2">
    <citation type="submission" date="2017-10" db="EMBL/GenBank/DDBJ databases">
        <authorList>
            <person name="Banno H."/>
            <person name="Chua N.-H."/>
        </authorList>
    </citation>
    <scope>NUCLEOTIDE SEQUENCE [LARGE SCALE GENOMIC DNA]</scope>
    <source>
        <strain evidence="3">JK10</strain>
        <strain evidence="2">JK626</strain>
    </source>
</reference>
<dbReference type="PROSITE" id="PS50075">
    <property type="entry name" value="CARRIER"/>
    <property type="match status" value="1"/>
</dbReference>
<dbReference type="EMBL" id="PDYF01000013">
    <property type="protein sequence ID" value="PHU34747.1"/>
    <property type="molecule type" value="Genomic_DNA"/>
</dbReference>
<evidence type="ECO:0000313" key="4">
    <source>
        <dbReference type="Proteomes" id="UP000224317"/>
    </source>
</evidence>
<evidence type="ECO:0000313" key="3">
    <source>
        <dbReference type="EMBL" id="PHU39824.1"/>
    </source>
</evidence>
<dbReference type="AlphaFoldDB" id="A0A2G3DUM2"/>
<dbReference type="InterPro" id="IPR009081">
    <property type="entry name" value="PP-bd_ACP"/>
</dbReference>
<name>A0A2G3DUM2_9FIRM</name>
<dbReference type="EMBL" id="PDYH01000033">
    <property type="protein sequence ID" value="PHU39824.1"/>
    <property type="molecule type" value="Genomic_DNA"/>
</dbReference>
<dbReference type="Proteomes" id="UP000225889">
    <property type="component" value="Unassembled WGS sequence"/>
</dbReference>
<feature type="domain" description="Carrier" evidence="1">
    <location>
        <begin position="1"/>
        <end position="73"/>
    </location>
</feature>
<keyword evidence="4" id="KW-1185">Reference proteome</keyword>
<protein>
    <submittedName>
        <fullName evidence="2">Acyl carrier protein</fullName>
    </submittedName>
</protein>
<gene>
    <name evidence="3" type="ORF">CSX00_07875</name>
    <name evidence="2" type="ORF">CSX01_08610</name>
</gene>
<dbReference type="Gene3D" id="1.10.1200.10">
    <property type="entry name" value="ACP-like"/>
    <property type="match status" value="1"/>
</dbReference>
<comment type="caution">
    <text evidence="2">The sequence shown here is derived from an EMBL/GenBank/DDBJ whole genome shotgun (WGS) entry which is preliminary data.</text>
</comment>
<evidence type="ECO:0000313" key="2">
    <source>
        <dbReference type="EMBL" id="PHU34747.1"/>
    </source>
</evidence>
<evidence type="ECO:0000259" key="1">
    <source>
        <dbReference type="PROSITE" id="PS50075"/>
    </source>
</evidence>
<evidence type="ECO:0000313" key="5">
    <source>
        <dbReference type="Proteomes" id="UP000225889"/>
    </source>
</evidence>